<dbReference type="PANTHER" id="PTHR36925">
    <property type="entry name" value="COBALT-PRECORRIN-6A REDUCTASE"/>
    <property type="match status" value="1"/>
</dbReference>
<comment type="pathway">
    <text evidence="1">Cofactor biosynthesis; adenosylcobalamin biosynthesis.</text>
</comment>
<keyword evidence="2" id="KW-0169">Cobalamin biosynthesis</keyword>
<evidence type="ECO:0000256" key="1">
    <source>
        <dbReference type="ARBA" id="ARBA00004953"/>
    </source>
</evidence>
<dbReference type="PANTHER" id="PTHR36925:SF1">
    <property type="entry name" value="COBALT-PRECORRIN-6A REDUCTASE"/>
    <property type="match status" value="1"/>
</dbReference>
<dbReference type="NCBIfam" id="TIGR00715">
    <property type="entry name" value="precor6x_red"/>
    <property type="match status" value="1"/>
</dbReference>
<name>A0ABS2GCJ3_9FIRM</name>
<organism evidence="4 5">
    <name type="scientific">Anaerotignum lactatifermentans</name>
    <dbReference type="NCBI Taxonomy" id="160404"/>
    <lineage>
        <taxon>Bacteria</taxon>
        <taxon>Bacillati</taxon>
        <taxon>Bacillota</taxon>
        <taxon>Clostridia</taxon>
        <taxon>Lachnospirales</taxon>
        <taxon>Anaerotignaceae</taxon>
        <taxon>Anaerotignum</taxon>
    </lineage>
</organism>
<evidence type="ECO:0000313" key="5">
    <source>
        <dbReference type="Proteomes" id="UP000729290"/>
    </source>
</evidence>
<dbReference type="Gene3D" id="3.40.50.720">
    <property type="entry name" value="NAD(P)-binding Rossmann-like Domain"/>
    <property type="match status" value="1"/>
</dbReference>
<proteinExistence type="predicted"/>
<dbReference type="PROSITE" id="PS51014">
    <property type="entry name" value="COBK_CBIJ"/>
    <property type="match status" value="1"/>
</dbReference>
<gene>
    <name evidence="4" type="primary">cobK</name>
    <name evidence="4" type="ORF">H9X83_08820</name>
</gene>
<dbReference type="GO" id="GO:0016994">
    <property type="term" value="F:precorrin-6A reductase activity"/>
    <property type="evidence" value="ECO:0007669"/>
    <property type="project" value="UniProtKB-EC"/>
</dbReference>
<keyword evidence="5" id="KW-1185">Reference proteome</keyword>
<dbReference type="Pfam" id="PF02571">
    <property type="entry name" value="CbiJ"/>
    <property type="match status" value="1"/>
</dbReference>
<comment type="caution">
    <text evidence="4">The sequence shown here is derived from an EMBL/GenBank/DDBJ whole genome shotgun (WGS) entry which is preliminary data.</text>
</comment>
<sequence>MKIAIFGGTTEGRLLSYELAKEGAAVTVLVATEYGAEEQGEMAGIRVLTGRKNTEEMAAILAGQALCVDATHPYALEASGNIRAACEQAGVPYERLLRQESPMAERAVYVADAKAAADYLSGREGNILLTTGTKELPDFGSIERERLFPRVLPMAENLAVCESEGIPRHNIIAMQGPFCRELNEAIMRQFDIRFLVTKDGGRAGGFPEKLRAAERTGVLPVILRRKAERGKSFEEILALCREAIRCGSF</sequence>
<dbReference type="EMBL" id="JACSNV010000011">
    <property type="protein sequence ID" value="MBM6878258.1"/>
    <property type="molecule type" value="Genomic_DNA"/>
</dbReference>
<dbReference type="Proteomes" id="UP000729290">
    <property type="component" value="Unassembled WGS sequence"/>
</dbReference>
<protein>
    <submittedName>
        <fullName evidence="4">Precorrin-6A reductase</fullName>
        <ecNumber evidence="4">1.3.1.54</ecNumber>
    </submittedName>
</protein>
<evidence type="ECO:0000313" key="4">
    <source>
        <dbReference type="EMBL" id="MBM6878258.1"/>
    </source>
</evidence>
<dbReference type="EC" id="1.3.1.54" evidence="4"/>
<keyword evidence="3 4" id="KW-0560">Oxidoreductase</keyword>
<reference evidence="4 5" key="1">
    <citation type="journal article" date="2021" name="Sci. Rep.">
        <title>The distribution of antibiotic resistance genes in chicken gut microbiota commensals.</title>
        <authorList>
            <person name="Juricova H."/>
            <person name="Matiasovicova J."/>
            <person name="Kubasova T."/>
            <person name="Cejkova D."/>
            <person name="Rychlik I."/>
        </authorList>
    </citation>
    <scope>NUCLEOTIDE SEQUENCE [LARGE SCALE GENOMIC DNA]</scope>
    <source>
        <strain evidence="4 5">An431b</strain>
    </source>
</reference>
<evidence type="ECO:0000256" key="3">
    <source>
        <dbReference type="ARBA" id="ARBA00023002"/>
    </source>
</evidence>
<accession>A0ABS2GCJ3</accession>
<dbReference type="InterPro" id="IPR003723">
    <property type="entry name" value="Precorrin-6x_reduct"/>
</dbReference>
<evidence type="ECO:0000256" key="2">
    <source>
        <dbReference type="ARBA" id="ARBA00022573"/>
    </source>
</evidence>